<dbReference type="SUPFAM" id="SSF58113">
    <property type="entry name" value="Apolipoprotein A-I"/>
    <property type="match status" value="1"/>
</dbReference>
<dbReference type="HOGENOM" id="CLU_020365_1_0_9"/>
<comment type="function">
    <text evidence="1">Involved in DNA recombination.</text>
</comment>
<dbReference type="eggNOG" id="COG1322">
    <property type="taxonomic scope" value="Bacteria"/>
</dbReference>
<reference evidence="6" key="1">
    <citation type="submission" date="2012-11" db="EMBL/GenBank/DDBJ databases">
        <title>Dependencies among metagenomic species, viruses, plasmids and units of genetic variation.</title>
        <authorList>
            <person name="Nielsen H.B."/>
            <person name="Almeida M."/>
            <person name="Juncker A.S."/>
            <person name="Rasmussen S."/>
            <person name="Li J."/>
            <person name="Sunagawa S."/>
            <person name="Plichta D."/>
            <person name="Gautier L."/>
            <person name="Le Chatelier E."/>
            <person name="Peletier E."/>
            <person name="Bonde I."/>
            <person name="Nielsen T."/>
            <person name="Manichanh C."/>
            <person name="Arumugam M."/>
            <person name="Batto J."/>
            <person name="Santos M.B.Q.D."/>
            <person name="Blom N."/>
            <person name="Borruel N."/>
            <person name="Burgdorf K.S."/>
            <person name="Boumezbeur F."/>
            <person name="Casellas F."/>
            <person name="Dore J."/>
            <person name="Guarner F."/>
            <person name="Hansen T."/>
            <person name="Hildebrand F."/>
            <person name="Kaas R.S."/>
            <person name="Kennedy S."/>
            <person name="Kristiansen K."/>
            <person name="Kultima J.R."/>
            <person name="Leonard P."/>
            <person name="Levenez F."/>
            <person name="Lund O."/>
            <person name="Moumen B."/>
            <person name="Le Paslier D."/>
            <person name="Pons N."/>
            <person name="Pedersen O."/>
            <person name="Prifti E."/>
            <person name="Qin J."/>
            <person name="Raes J."/>
            <person name="Tap J."/>
            <person name="Tims S."/>
            <person name="Ussery D.W."/>
            <person name="Yamada T."/>
            <person name="MetaHit consortium"/>
            <person name="Renault P."/>
            <person name="Sicheritz-Ponten T."/>
            <person name="Bork P."/>
            <person name="Wang J."/>
            <person name="Brunak S."/>
            <person name="Ehrlich S.D."/>
        </authorList>
    </citation>
    <scope>NUCLEOTIDE SEQUENCE [LARGE SCALE GENOMIC DNA]</scope>
</reference>
<dbReference type="RefSeq" id="WP_021717318.1">
    <property type="nucleotide sequence ID" value="NZ_CAUCQA010000001.1"/>
</dbReference>
<evidence type="ECO:0000256" key="5">
    <source>
        <dbReference type="SAM" id="Phobius"/>
    </source>
</evidence>
<dbReference type="EMBL" id="CBDS010000028">
    <property type="protein sequence ID" value="CDB45287.1"/>
    <property type="molecule type" value="Genomic_DNA"/>
</dbReference>
<evidence type="ECO:0000313" key="6">
    <source>
        <dbReference type="EMBL" id="CDB45287.1"/>
    </source>
</evidence>
<keyword evidence="5" id="KW-0472">Membrane</keyword>
<comment type="similarity">
    <text evidence="2">Belongs to the RmuC family.</text>
</comment>
<keyword evidence="4" id="KW-0233">DNA recombination</keyword>
<evidence type="ECO:0000256" key="4">
    <source>
        <dbReference type="ARBA" id="ARBA00023172"/>
    </source>
</evidence>
<name>R6J4Q9_9FIRM</name>
<organism evidence="6">
    <name type="scientific">Phascolarctobacterium faecium</name>
    <dbReference type="NCBI Taxonomy" id="33025"/>
    <lineage>
        <taxon>Bacteria</taxon>
        <taxon>Bacillati</taxon>
        <taxon>Bacillota</taxon>
        <taxon>Negativicutes</taxon>
        <taxon>Acidaminococcales</taxon>
        <taxon>Acidaminococcaceae</taxon>
        <taxon>Phascolarctobacterium</taxon>
    </lineage>
</organism>
<sequence length="395" mass="44977">MTVETILLLLLLLMQAVIFIMLWRLLQTRRQQGQELGAEVNSQLESLERRFYENVRDLRSEQNTLARAARMESQAASDRLGEQLDKKLEKLTESTAANLEQIRQTVDEKLQSTLERRLGESFQQVSLRLEQVHRGLGEMQTLAGGVGDLKRILSNVKNRGIWGEMQLGVLLRDLLAPEQFAENVAVKQGSAERVEFALKLPGSKDETVWLPIDAKFPQEDFQRLLEAREQADTAAADIALKQLERRLKSEARDIQNKYLCPPQTTDFAIMYLPIEGLFAEAVNLPGLLDELQRTYRVCVAGPTTLAALLNSLQMGFKTLAIEKRTGEVWRTIAAVKQDFVTFSLLLDKTKKKLQEASGHIDAAARRSRVINKRLDGRKDEEDTLEWQEEVLHERE</sequence>
<evidence type="ECO:0000256" key="1">
    <source>
        <dbReference type="ARBA" id="ARBA00003416"/>
    </source>
</evidence>
<evidence type="ECO:0000256" key="3">
    <source>
        <dbReference type="ARBA" id="ARBA00023054"/>
    </source>
</evidence>
<comment type="caution">
    <text evidence="6">The sequence shown here is derived from an EMBL/GenBank/DDBJ whole genome shotgun (WGS) entry which is preliminary data.</text>
</comment>
<keyword evidence="5" id="KW-1133">Transmembrane helix</keyword>
<keyword evidence="5" id="KW-0812">Transmembrane</keyword>
<dbReference type="PANTHER" id="PTHR30563">
    <property type="entry name" value="DNA RECOMBINATION PROTEIN RMUC"/>
    <property type="match status" value="1"/>
</dbReference>
<dbReference type="Gene3D" id="1.20.120.20">
    <property type="entry name" value="Apolipoprotein"/>
    <property type="match status" value="1"/>
</dbReference>
<gene>
    <name evidence="6" type="ORF">BN533_00415</name>
</gene>
<evidence type="ECO:0000256" key="2">
    <source>
        <dbReference type="ARBA" id="ARBA00009840"/>
    </source>
</evidence>
<protein>
    <submittedName>
        <fullName evidence="6">RmuC-domain protein</fullName>
    </submittedName>
</protein>
<dbReference type="PANTHER" id="PTHR30563:SF0">
    <property type="entry name" value="DNA RECOMBINATION PROTEIN RMUC"/>
    <property type="match status" value="1"/>
</dbReference>
<proteinExistence type="inferred from homology"/>
<keyword evidence="3" id="KW-0175">Coiled coil</keyword>
<dbReference type="InterPro" id="IPR003798">
    <property type="entry name" value="DNA_recombination_RmuC"/>
</dbReference>
<accession>R6J4Q9</accession>
<feature type="transmembrane region" description="Helical" evidence="5">
    <location>
        <begin position="6"/>
        <end position="26"/>
    </location>
</feature>
<dbReference type="STRING" id="1262914.BN533_00415"/>
<dbReference type="Pfam" id="PF02646">
    <property type="entry name" value="RmuC"/>
    <property type="match status" value="1"/>
</dbReference>
<dbReference type="AlphaFoldDB" id="R6J4Q9"/>
<dbReference type="GO" id="GO:0006310">
    <property type="term" value="P:DNA recombination"/>
    <property type="evidence" value="ECO:0007669"/>
    <property type="project" value="UniProtKB-KW"/>
</dbReference>